<dbReference type="InterPro" id="IPR017850">
    <property type="entry name" value="Alkaline_phosphatase_core_sf"/>
</dbReference>
<comment type="caution">
    <text evidence="3">The sequence shown here is derived from an EMBL/GenBank/DDBJ whole genome shotgun (WGS) entry which is preliminary data.</text>
</comment>
<dbReference type="InterPro" id="IPR007312">
    <property type="entry name" value="Phosphoesterase"/>
</dbReference>
<accession>A0ABP0JC78</accession>
<protein>
    <submittedName>
        <fullName evidence="3">Non-specific phospholipase C1</fullName>
    </submittedName>
</protein>
<evidence type="ECO:0000313" key="4">
    <source>
        <dbReference type="Proteomes" id="UP001642464"/>
    </source>
</evidence>
<feature type="chain" id="PRO_5046655843" evidence="2">
    <location>
        <begin position="20"/>
        <end position="535"/>
    </location>
</feature>
<name>A0ABP0JC78_9DINO</name>
<feature type="signal peptide" evidence="2">
    <location>
        <begin position="1"/>
        <end position="19"/>
    </location>
</feature>
<keyword evidence="4" id="KW-1185">Reference proteome</keyword>
<evidence type="ECO:0000256" key="2">
    <source>
        <dbReference type="SAM" id="SignalP"/>
    </source>
</evidence>
<evidence type="ECO:0000313" key="3">
    <source>
        <dbReference type="EMBL" id="CAK9011900.1"/>
    </source>
</evidence>
<gene>
    <name evidence="3" type="ORF">SCF082_LOCUS11294</name>
</gene>
<dbReference type="PANTHER" id="PTHR31956:SF1">
    <property type="entry name" value="NON-SPECIFIC PHOSPHOLIPASE C1"/>
    <property type="match status" value="1"/>
</dbReference>
<keyword evidence="1" id="KW-0378">Hydrolase</keyword>
<organism evidence="3 4">
    <name type="scientific">Durusdinium trenchii</name>
    <dbReference type="NCBI Taxonomy" id="1381693"/>
    <lineage>
        <taxon>Eukaryota</taxon>
        <taxon>Sar</taxon>
        <taxon>Alveolata</taxon>
        <taxon>Dinophyceae</taxon>
        <taxon>Suessiales</taxon>
        <taxon>Symbiodiniaceae</taxon>
        <taxon>Durusdinium</taxon>
    </lineage>
</organism>
<proteinExistence type="predicted"/>
<dbReference type="Proteomes" id="UP001642464">
    <property type="component" value="Unassembled WGS sequence"/>
</dbReference>
<dbReference type="Pfam" id="PF04185">
    <property type="entry name" value="Phosphoesterase"/>
    <property type="match status" value="1"/>
</dbReference>
<keyword evidence="2" id="KW-0732">Signal</keyword>
<dbReference type="PANTHER" id="PTHR31956">
    <property type="entry name" value="NON-SPECIFIC PHOSPHOLIPASE C4-RELATED"/>
    <property type="match status" value="1"/>
</dbReference>
<reference evidence="3 4" key="1">
    <citation type="submission" date="2024-02" db="EMBL/GenBank/DDBJ databases">
        <authorList>
            <person name="Chen Y."/>
            <person name="Shah S."/>
            <person name="Dougan E. K."/>
            <person name="Thang M."/>
            <person name="Chan C."/>
        </authorList>
    </citation>
    <scope>NUCLEOTIDE SEQUENCE [LARGE SCALE GENOMIC DNA]</scope>
</reference>
<sequence>MGKLCLIAWTLCVSSSAEGWSRSDLLRLKDDVARFLPEAKGLKQLPLQSPPPRQDKIDHVVVLYMENHAADSFFGCMDLPGFDGIRGHSIPKDPEDLSKGEIQITCGNASYVCQKGPSYDTFAPKFAENGHPNRYPYSLQGDKFSALHGATENGTAVTMFGPEQIPIKATLAQSFGVFNKLFTATPTASSPNHLFTQSATSCGMTSNVLYPDCGGNGTYFPQPTIYDSLRLHNVSFSLFMNSTCGLDGKPCHGEDPHDPDAGSAIASPDVAMIGVARHKDRFMSQTIFYEQAANGASVRCQASPGYCRRCKLVTTRATTLGLRSTALLISPWVGRGVVFQEPQHGPFNSSQFELTSVPATIKHLFNLSFFLTKRDAWAGNFEELLLNEPRTDAPLHLPDAPPPATPWTPPPPKASDTFVEAVAKDRAAFPAPQHCSSWHGESEELCKGLNFTNLKQKRHLRLFAELLNVPAPDADQMTSEQAERWLARHWRKWMVSSDDEKELPTPRLGVVSAALQLFTKNVQQEVYVERIGENF</sequence>
<evidence type="ECO:0000256" key="1">
    <source>
        <dbReference type="ARBA" id="ARBA00022801"/>
    </source>
</evidence>
<dbReference type="EMBL" id="CAXAMM010006669">
    <property type="protein sequence ID" value="CAK9011900.1"/>
    <property type="molecule type" value="Genomic_DNA"/>
</dbReference>
<dbReference type="Gene3D" id="3.40.720.10">
    <property type="entry name" value="Alkaline Phosphatase, subunit A"/>
    <property type="match status" value="1"/>
</dbReference>